<dbReference type="EMBL" id="ACJD01000006">
    <property type="protein sequence ID" value="EEH13313.1"/>
    <property type="molecule type" value="Genomic_DNA"/>
</dbReference>
<name>C0G8P9_9HYPH</name>
<accession>C0G8P9</accession>
<dbReference type="Pfam" id="PF10135">
    <property type="entry name" value="Rod-binding"/>
    <property type="match status" value="1"/>
</dbReference>
<evidence type="ECO:0000313" key="2">
    <source>
        <dbReference type="EMBL" id="EEH13313.1"/>
    </source>
</evidence>
<sequence>MSAAKHRMSRKSGAEFAHKFQSSLTYYGAFNKRRKRGMAINPPSDLVMDVARAADPQAYRMAAERLNAASGVAAPMGGSAATGLTQDNFGSFSENLAAEVSVRPDAQSAASPAYRKFEAFMLQSFVQSMFTSDTTATFGKGIAGEYWKSMMAEAMANKMADGGGVGIARLLEEQAARNRRAEAPATLALGDVIDTLDVNAGEKAVSKDIIHGLERKLIQKQLGNNNSTDRAHG</sequence>
<dbReference type="Proteomes" id="UP000003678">
    <property type="component" value="Unassembled WGS sequence"/>
</dbReference>
<dbReference type="InterPro" id="IPR019301">
    <property type="entry name" value="Flagellar_prot_FlgJ_N"/>
</dbReference>
<feature type="domain" description="Flagellar protein FlgJ N-terminal" evidence="1">
    <location>
        <begin position="127"/>
        <end position="174"/>
    </location>
</feature>
<organism evidence="2 3">
    <name type="scientific">Brucella ceti str. Cudo</name>
    <dbReference type="NCBI Taxonomy" id="595497"/>
    <lineage>
        <taxon>Bacteria</taxon>
        <taxon>Pseudomonadati</taxon>
        <taxon>Pseudomonadota</taxon>
        <taxon>Alphaproteobacteria</taxon>
        <taxon>Hyphomicrobiales</taxon>
        <taxon>Brucellaceae</taxon>
        <taxon>Brucella/Ochrobactrum group</taxon>
        <taxon>Brucella</taxon>
    </lineage>
</organism>
<dbReference type="AlphaFoldDB" id="C0G8P9"/>
<proteinExistence type="predicted"/>
<evidence type="ECO:0000259" key="1">
    <source>
        <dbReference type="Pfam" id="PF10135"/>
    </source>
</evidence>
<gene>
    <name evidence="2" type="ORF">BCETI_6000237</name>
</gene>
<comment type="caution">
    <text evidence="2">The sequence shown here is derived from an EMBL/GenBank/DDBJ whole genome shotgun (WGS) entry which is preliminary data.</text>
</comment>
<evidence type="ECO:0000313" key="3">
    <source>
        <dbReference type="Proteomes" id="UP000003678"/>
    </source>
</evidence>
<reference evidence="2 3" key="1">
    <citation type="submission" date="2009-03" db="EMBL/GenBank/DDBJ databases">
        <authorList>
            <person name="Setubal J.C."/>
            <person name="Boyle S."/>
            <person name="Crasta O.R."/>
            <person name="Gillespie J.J."/>
            <person name="Kenyon R.W."/>
            <person name="Lu J."/>
            <person name="Mane S."/>
            <person name="Nagrani S."/>
            <person name="Shallom J.M."/>
            <person name="Shallom S."/>
            <person name="Shukla M."/>
            <person name="Snyder E.E."/>
            <person name="Sobral B.W."/>
            <person name="Wattam A.R."/>
            <person name="Will R."/>
            <person name="Williams K."/>
            <person name="Yoo H."/>
            <person name="Bruce D.H."/>
            <person name="Detter C."/>
            <person name="Munk C."/>
            <person name="Brettin T.S."/>
            <person name="Ficht T."/>
        </authorList>
    </citation>
    <scope>NUCLEOTIDE SEQUENCE [LARGE SCALE GENOMIC DNA]</scope>
    <source>
        <strain evidence="2 3">Cudo</strain>
    </source>
</reference>
<protein>
    <recommendedName>
        <fullName evidence="1">Flagellar protein FlgJ N-terminal domain-containing protein</fullName>
    </recommendedName>
</protein>